<feature type="chain" id="PRO_5014474560" evidence="2">
    <location>
        <begin position="21"/>
        <end position="122"/>
    </location>
</feature>
<evidence type="ECO:0000313" key="3">
    <source>
        <dbReference type="EMBL" id="PNW83791.1"/>
    </source>
</evidence>
<sequence length="122" mass="12483">MIRLPTGLVPLVAAWGLQSALHSGLVWLQSSPGAIDKLAAAGAERMKALGDKKRTDAKKRKDERTAEAPAKKHKGDEVVAPAAKAKTDAKTAAEGKAAKVPAAKAGKAARGKAARGNAARGK</sequence>
<dbReference type="Gramene" id="PNW83791">
    <property type="protein sequence ID" value="PNW83791"/>
    <property type="gene ID" value="CHLRE_04g217650v5"/>
</dbReference>
<dbReference type="Proteomes" id="UP000006906">
    <property type="component" value="Chromosome 4"/>
</dbReference>
<proteinExistence type="predicted"/>
<reference evidence="3 4" key="1">
    <citation type="journal article" date="2007" name="Science">
        <title>The Chlamydomonas genome reveals the evolution of key animal and plant functions.</title>
        <authorList>
            <person name="Merchant S.S."/>
            <person name="Prochnik S.E."/>
            <person name="Vallon O."/>
            <person name="Harris E.H."/>
            <person name="Karpowicz S.J."/>
            <person name="Witman G.B."/>
            <person name="Terry A."/>
            <person name="Salamov A."/>
            <person name="Fritz-Laylin L.K."/>
            <person name="Marechal-Drouard L."/>
            <person name="Marshall W.F."/>
            <person name="Qu L.H."/>
            <person name="Nelson D.R."/>
            <person name="Sanderfoot A.A."/>
            <person name="Spalding M.H."/>
            <person name="Kapitonov V.V."/>
            <person name="Ren Q."/>
            <person name="Ferris P."/>
            <person name="Lindquist E."/>
            <person name="Shapiro H."/>
            <person name="Lucas S.M."/>
            <person name="Grimwood J."/>
            <person name="Schmutz J."/>
            <person name="Cardol P."/>
            <person name="Cerutti H."/>
            <person name="Chanfreau G."/>
            <person name="Chen C.L."/>
            <person name="Cognat V."/>
            <person name="Croft M.T."/>
            <person name="Dent R."/>
            <person name="Dutcher S."/>
            <person name="Fernandez E."/>
            <person name="Fukuzawa H."/>
            <person name="Gonzalez-Ballester D."/>
            <person name="Gonzalez-Halphen D."/>
            <person name="Hallmann A."/>
            <person name="Hanikenne M."/>
            <person name="Hippler M."/>
            <person name="Inwood W."/>
            <person name="Jabbari K."/>
            <person name="Kalanon M."/>
            <person name="Kuras R."/>
            <person name="Lefebvre P.A."/>
            <person name="Lemaire S.D."/>
            <person name="Lobanov A.V."/>
            <person name="Lohr M."/>
            <person name="Manuell A."/>
            <person name="Meier I."/>
            <person name="Mets L."/>
            <person name="Mittag M."/>
            <person name="Mittelmeier T."/>
            <person name="Moroney J.V."/>
            <person name="Moseley J."/>
            <person name="Napoli C."/>
            <person name="Nedelcu A.M."/>
            <person name="Niyogi K."/>
            <person name="Novoselov S.V."/>
            <person name="Paulsen I.T."/>
            <person name="Pazour G."/>
            <person name="Purton S."/>
            <person name="Ral J.P."/>
            <person name="Riano-Pachon D.M."/>
            <person name="Riekhof W."/>
            <person name="Rymarquis L."/>
            <person name="Schroda M."/>
            <person name="Stern D."/>
            <person name="Umen J."/>
            <person name="Willows R."/>
            <person name="Wilson N."/>
            <person name="Zimmer S.L."/>
            <person name="Allmer J."/>
            <person name="Balk J."/>
            <person name="Bisova K."/>
            <person name="Chen C.J."/>
            <person name="Elias M."/>
            <person name="Gendler K."/>
            <person name="Hauser C."/>
            <person name="Lamb M.R."/>
            <person name="Ledford H."/>
            <person name="Long J.C."/>
            <person name="Minagawa J."/>
            <person name="Page M.D."/>
            <person name="Pan J."/>
            <person name="Pootakham W."/>
            <person name="Roje S."/>
            <person name="Rose A."/>
            <person name="Stahlberg E."/>
            <person name="Terauchi A.M."/>
            <person name="Yang P."/>
            <person name="Ball S."/>
            <person name="Bowler C."/>
            <person name="Dieckmann C.L."/>
            <person name="Gladyshev V.N."/>
            <person name="Green P."/>
            <person name="Jorgensen R."/>
            <person name="Mayfield S."/>
            <person name="Mueller-Roeber B."/>
            <person name="Rajamani S."/>
            <person name="Sayre R.T."/>
            <person name="Brokstein P."/>
            <person name="Dubchak I."/>
            <person name="Goodstein D."/>
            <person name="Hornick L."/>
            <person name="Huang Y.W."/>
            <person name="Jhaveri J."/>
            <person name="Luo Y."/>
            <person name="Martinez D."/>
            <person name="Ngau W.C."/>
            <person name="Otillar B."/>
            <person name="Poliakov A."/>
            <person name="Porter A."/>
            <person name="Szajkowski L."/>
            <person name="Werner G."/>
            <person name="Zhou K."/>
            <person name="Grigoriev I.V."/>
            <person name="Rokhsar D.S."/>
            <person name="Grossman A.R."/>
        </authorList>
    </citation>
    <scope>NUCLEOTIDE SEQUENCE [LARGE SCALE GENOMIC DNA]</scope>
    <source>
        <strain evidence="4">CC-503</strain>
    </source>
</reference>
<dbReference type="GeneID" id="66053162"/>
<dbReference type="InParanoid" id="A0A2K3DTC7"/>
<accession>A0A2K3DTC7</accession>
<organism evidence="3 4">
    <name type="scientific">Chlamydomonas reinhardtii</name>
    <name type="common">Chlamydomonas smithii</name>
    <dbReference type="NCBI Taxonomy" id="3055"/>
    <lineage>
        <taxon>Eukaryota</taxon>
        <taxon>Viridiplantae</taxon>
        <taxon>Chlorophyta</taxon>
        <taxon>core chlorophytes</taxon>
        <taxon>Chlorophyceae</taxon>
        <taxon>CS clade</taxon>
        <taxon>Chlamydomonadales</taxon>
        <taxon>Chlamydomonadaceae</taxon>
        <taxon>Chlamydomonas</taxon>
    </lineage>
</organism>
<feature type="region of interest" description="Disordered" evidence="1">
    <location>
        <begin position="49"/>
        <end position="122"/>
    </location>
</feature>
<dbReference type="RefSeq" id="XP_042924991.1">
    <property type="nucleotide sequence ID" value="XM_043061733.1"/>
</dbReference>
<evidence type="ECO:0000313" key="4">
    <source>
        <dbReference type="Proteomes" id="UP000006906"/>
    </source>
</evidence>
<name>A0A2K3DTC7_CHLRE</name>
<evidence type="ECO:0000256" key="2">
    <source>
        <dbReference type="SAM" id="SignalP"/>
    </source>
</evidence>
<keyword evidence="2" id="KW-0732">Signal</keyword>
<protein>
    <submittedName>
        <fullName evidence="3">Uncharacterized protein</fullName>
    </submittedName>
</protein>
<dbReference type="EMBL" id="CM008965">
    <property type="protein sequence ID" value="PNW83791.1"/>
    <property type="molecule type" value="Genomic_DNA"/>
</dbReference>
<feature type="compositionally biased region" description="Basic and acidic residues" evidence="1">
    <location>
        <begin position="85"/>
        <end position="97"/>
    </location>
</feature>
<gene>
    <name evidence="3" type="ORF">CHLRE_04g217650v5</name>
</gene>
<feature type="signal peptide" evidence="2">
    <location>
        <begin position="1"/>
        <end position="20"/>
    </location>
</feature>
<dbReference type="KEGG" id="cre:CHLRE_04g217650v5"/>
<dbReference type="AlphaFoldDB" id="A0A2K3DTC7"/>
<feature type="compositionally biased region" description="Basic and acidic residues" evidence="1">
    <location>
        <begin position="49"/>
        <end position="77"/>
    </location>
</feature>
<keyword evidence="4" id="KW-1185">Reference proteome</keyword>
<evidence type="ECO:0000256" key="1">
    <source>
        <dbReference type="SAM" id="MobiDB-lite"/>
    </source>
</evidence>